<evidence type="ECO:0000313" key="8">
    <source>
        <dbReference type="EMBL" id="KAF9886214.1"/>
    </source>
</evidence>
<feature type="transmembrane region" description="Helical" evidence="6">
    <location>
        <begin position="358"/>
        <end position="385"/>
    </location>
</feature>
<feature type="transmembrane region" description="Helical" evidence="6">
    <location>
        <begin position="397"/>
        <end position="418"/>
    </location>
</feature>
<evidence type="ECO:0000256" key="2">
    <source>
        <dbReference type="ARBA" id="ARBA00022692"/>
    </source>
</evidence>
<evidence type="ECO:0000256" key="3">
    <source>
        <dbReference type="ARBA" id="ARBA00022989"/>
    </source>
</evidence>
<dbReference type="AlphaFoldDB" id="A0AAD4GQE0"/>
<feature type="transmembrane region" description="Helical" evidence="6">
    <location>
        <begin position="505"/>
        <end position="524"/>
    </location>
</feature>
<dbReference type="InterPro" id="IPR011701">
    <property type="entry name" value="MFS"/>
</dbReference>
<comment type="caution">
    <text evidence="8">The sequence shown here is derived from an EMBL/GenBank/DDBJ whole genome shotgun (WGS) entry which is preliminary data.</text>
</comment>
<feature type="transmembrane region" description="Helical" evidence="6">
    <location>
        <begin position="226"/>
        <end position="246"/>
    </location>
</feature>
<feature type="transmembrane region" description="Helical" evidence="6">
    <location>
        <begin position="202"/>
        <end position="220"/>
    </location>
</feature>
<feature type="compositionally biased region" description="Polar residues" evidence="5">
    <location>
        <begin position="297"/>
        <end position="308"/>
    </location>
</feature>
<accession>A0AAD4GQE0</accession>
<feature type="domain" description="Major facilitator superfamily (MFS) profile" evidence="7">
    <location>
        <begin position="71"/>
        <end position="576"/>
    </location>
</feature>
<dbReference type="GO" id="GO:0005886">
    <property type="term" value="C:plasma membrane"/>
    <property type="evidence" value="ECO:0007669"/>
    <property type="project" value="TreeGrafter"/>
</dbReference>
<keyword evidence="4 6" id="KW-0472">Membrane</keyword>
<feature type="transmembrane region" description="Helical" evidence="6">
    <location>
        <begin position="137"/>
        <end position="155"/>
    </location>
</feature>
<feature type="compositionally biased region" description="Basic and acidic residues" evidence="5">
    <location>
        <begin position="273"/>
        <end position="296"/>
    </location>
</feature>
<gene>
    <name evidence="8" type="ORF">FE257_011937</name>
</gene>
<keyword evidence="2 6" id="KW-0812">Transmembrane</keyword>
<organism evidence="8 9">
    <name type="scientific">Aspergillus nanangensis</name>
    <dbReference type="NCBI Taxonomy" id="2582783"/>
    <lineage>
        <taxon>Eukaryota</taxon>
        <taxon>Fungi</taxon>
        <taxon>Dikarya</taxon>
        <taxon>Ascomycota</taxon>
        <taxon>Pezizomycotina</taxon>
        <taxon>Eurotiomycetes</taxon>
        <taxon>Eurotiomycetidae</taxon>
        <taxon>Eurotiales</taxon>
        <taxon>Aspergillaceae</taxon>
        <taxon>Aspergillus</taxon>
        <taxon>Aspergillus subgen. Circumdati</taxon>
    </lineage>
</organism>
<reference evidence="8" key="1">
    <citation type="journal article" date="2019" name="Beilstein J. Org. Chem.">
        <title>Nanangenines: drimane sesquiterpenoids as the dominant metabolite cohort of a novel Australian fungus, Aspergillus nanangensis.</title>
        <authorList>
            <person name="Lacey H.J."/>
            <person name="Gilchrist C.L.M."/>
            <person name="Crombie A."/>
            <person name="Kalaitzis J.A."/>
            <person name="Vuong D."/>
            <person name="Rutledge P.J."/>
            <person name="Turner P."/>
            <person name="Pitt J.I."/>
            <person name="Lacey E."/>
            <person name="Chooi Y.H."/>
            <person name="Piggott A.M."/>
        </authorList>
    </citation>
    <scope>NUCLEOTIDE SEQUENCE</scope>
    <source>
        <strain evidence="8">MST-FP2251</strain>
    </source>
</reference>
<feature type="transmembrane region" description="Helical" evidence="6">
    <location>
        <begin position="103"/>
        <end position="125"/>
    </location>
</feature>
<reference evidence="8" key="2">
    <citation type="submission" date="2020-02" db="EMBL/GenBank/DDBJ databases">
        <authorList>
            <person name="Gilchrist C.L.M."/>
            <person name="Chooi Y.-H."/>
        </authorList>
    </citation>
    <scope>NUCLEOTIDE SEQUENCE</scope>
    <source>
        <strain evidence="8">MST-FP2251</strain>
    </source>
</reference>
<evidence type="ECO:0000256" key="4">
    <source>
        <dbReference type="ARBA" id="ARBA00023136"/>
    </source>
</evidence>
<dbReference type="SUPFAM" id="SSF103473">
    <property type="entry name" value="MFS general substrate transporter"/>
    <property type="match status" value="1"/>
</dbReference>
<evidence type="ECO:0000256" key="6">
    <source>
        <dbReference type="SAM" id="Phobius"/>
    </source>
</evidence>
<dbReference type="InterPro" id="IPR036259">
    <property type="entry name" value="MFS_trans_sf"/>
</dbReference>
<dbReference type="Gene3D" id="1.20.1250.20">
    <property type="entry name" value="MFS general substrate transporter like domains"/>
    <property type="match status" value="1"/>
</dbReference>
<feature type="transmembrane region" description="Helical" evidence="6">
    <location>
        <begin position="70"/>
        <end position="91"/>
    </location>
</feature>
<keyword evidence="3 6" id="KW-1133">Transmembrane helix</keyword>
<evidence type="ECO:0000256" key="1">
    <source>
        <dbReference type="ARBA" id="ARBA00004141"/>
    </source>
</evidence>
<proteinExistence type="predicted"/>
<dbReference type="FunFam" id="1.20.1250.20:FF:000224">
    <property type="entry name" value="MFS transporter, putative"/>
    <property type="match status" value="1"/>
</dbReference>
<dbReference type="PANTHER" id="PTHR23502">
    <property type="entry name" value="MAJOR FACILITATOR SUPERFAMILY"/>
    <property type="match status" value="1"/>
</dbReference>
<dbReference type="PANTHER" id="PTHR23502:SF29">
    <property type="entry name" value="TRANSPORTER, PUTATIVE (AFU_ORTHOLOGUE AFUA_6G06680)-RELATED"/>
    <property type="match status" value="1"/>
</dbReference>
<dbReference type="EMBL" id="VCAU01000081">
    <property type="protein sequence ID" value="KAF9886214.1"/>
    <property type="molecule type" value="Genomic_DNA"/>
</dbReference>
<evidence type="ECO:0000313" key="9">
    <source>
        <dbReference type="Proteomes" id="UP001194746"/>
    </source>
</evidence>
<dbReference type="GO" id="GO:0022857">
    <property type="term" value="F:transmembrane transporter activity"/>
    <property type="evidence" value="ECO:0007669"/>
    <property type="project" value="InterPro"/>
</dbReference>
<evidence type="ECO:0000259" key="7">
    <source>
        <dbReference type="PROSITE" id="PS50850"/>
    </source>
</evidence>
<feature type="transmembrane region" description="Helical" evidence="6">
    <location>
        <begin position="536"/>
        <end position="556"/>
    </location>
</feature>
<feature type="region of interest" description="Disordered" evidence="5">
    <location>
        <begin position="268"/>
        <end position="314"/>
    </location>
</feature>
<name>A0AAD4GQE0_ASPNN</name>
<evidence type="ECO:0000256" key="5">
    <source>
        <dbReference type="SAM" id="MobiDB-lite"/>
    </source>
</evidence>
<dbReference type="PROSITE" id="PS50850">
    <property type="entry name" value="MFS"/>
    <property type="match status" value="1"/>
</dbReference>
<dbReference type="Pfam" id="PF07690">
    <property type="entry name" value="MFS_1"/>
    <property type="match status" value="1"/>
</dbReference>
<comment type="subcellular location">
    <subcellularLocation>
        <location evidence="1">Membrane</location>
        <topology evidence="1">Multi-pass membrane protein</topology>
    </subcellularLocation>
</comment>
<dbReference type="InterPro" id="IPR020846">
    <property type="entry name" value="MFS_dom"/>
</dbReference>
<dbReference type="Proteomes" id="UP001194746">
    <property type="component" value="Unassembled WGS sequence"/>
</dbReference>
<sequence>MGLGVLEDPVLAHVPGTSDLLERERSSTEQPIVDSTLKYDRSGIIPILLVPQPSDDPNDPLNWPLWKRDMVLLVLSLVAVLCATTSSIMASNTVTIALHYGKSFTSVALLTGYHLCGVGVAGILIVPTARVWGKRHLFLLGNILMVVSSAWAGASANNYTSLLWARIFQGVALAPFEALVNACVGDLFYVHERGKRMALSNVALFGAAFLTPVVAGKITRSLGWEWTFYFVAIFAAGALPLTFFFVPETAFRRSSSLKVDFEYTNGHSTPTEVDNRHQNDEGISTESHDTREEKHPSSVTNGTRSFQSYPPEGESRGIISVPAKASYLQTLKPFNGRKTDESFFKLLLRPFPLFLQPAILWACLIQGVIIGWTVFIGVVLAAIFLGPPLWFNEVQTGYLYTGAFIGSILGLVLSGLLSDSMNQLMIKLNGGKYEPEFRILLVMFQLVFNAIGLYGFGIVAQDVGRYGWLVVDVFFASVVIGMVMGAVASALYIVDAYRHITIESFTCMLIFKNMFSFILTFFAYDWLVSNGVKPAFLAISSIQMVICALSIPMYVFGKRNRSFFARHDILKKLHLW</sequence>
<feature type="transmembrane region" description="Helical" evidence="6">
    <location>
        <begin position="167"/>
        <end position="190"/>
    </location>
</feature>
<protein>
    <recommendedName>
        <fullName evidence="7">Major facilitator superfamily (MFS) profile domain-containing protein</fullName>
    </recommendedName>
</protein>
<feature type="transmembrane region" description="Helical" evidence="6">
    <location>
        <begin position="439"/>
        <end position="460"/>
    </location>
</feature>
<feature type="transmembrane region" description="Helical" evidence="6">
    <location>
        <begin position="466"/>
        <end position="493"/>
    </location>
</feature>
<keyword evidence="9" id="KW-1185">Reference proteome</keyword>